<dbReference type="InterPro" id="IPR036318">
    <property type="entry name" value="FAD-bd_PCMH-like_sf"/>
</dbReference>
<dbReference type="InterPro" id="IPR016164">
    <property type="entry name" value="FAD-linked_Oxase-like_C"/>
</dbReference>
<evidence type="ECO:0000256" key="1">
    <source>
        <dbReference type="ARBA" id="ARBA00001974"/>
    </source>
</evidence>
<dbReference type="GO" id="GO:0009690">
    <property type="term" value="P:cytokinin metabolic process"/>
    <property type="evidence" value="ECO:0007669"/>
    <property type="project" value="InterPro"/>
</dbReference>
<evidence type="ECO:0000313" key="7">
    <source>
        <dbReference type="EMBL" id="BAY82139.1"/>
    </source>
</evidence>
<dbReference type="InterPro" id="IPR006311">
    <property type="entry name" value="TAT_signal"/>
</dbReference>
<dbReference type="PROSITE" id="PS51387">
    <property type="entry name" value="FAD_PCMH"/>
    <property type="match status" value="1"/>
</dbReference>
<dbReference type="OrthoDB" id="9768764at2"/>
<comment type="cofactor">
    <cofactor evidence="1">
        <name>FAD</name>
        <dbReference type="ChEBI" id="CHEBI:57692"/>
    </cofactor>
</comment>
<gene>
    <name evidence="7" type="ORF">NIES267_16180</name>
</gene>
<dbReference type="InterPro" id="IPR006094">
    <property type="entry name" value="Oxid_FAD_bind_N"/>
</dbReference>
<organism evidence="7 8">
    <name type="scientific">Calothrix parasitica NIES-267</name>
    <dbReference type="NCBI Taxonomy" id="1973488"/>
    <lineage>
        <taxon>Bacteria</taxon>
        <taxon>Bacillati</taxon>
        <taxon>Cyanobacteriota</taxon>
        <taxon>Cyanophyceae</taxon>
        <taxon>Nostocales</taxon>
        <taxon>Calotrichaceae</taxon>
        <taxon>Calothrix</taxon>
    </lineage>
</organism>
<dbReference type="PANTHER" id="PTHR13878">
    <property type="entry name" value="GULONOLACTONE OXIDASE"/>
    <property type="match status" value="1"/>
</dbReference>
<dbReference type="Gene3D" id="3.30.43.10">
    <property type="entry name" value="Uridine Diphospho-n-acetylenolpyruvylglucosamine Reductase, domain 2"/>
    <property type="match status" value="1"/>
</dbReference>
<evidence type="ECO:0000259" key="6">
    <source>
        <dbReference type="PROSITE" id="PS51387"/>
    </source>
</evidence>
<accession>A0A1Z4LLR9</accession>
<dbReference type="Gene3D" id="3.30.465.10">
    <property type="match status" value="1"/>
</dbReference>
<evidence type="ECO:0000256" key="4">
    <source>
        <dbReference type="ARBA" id="ARBA00022827"/>
    </source>
</evidence>
<sequence length="487" mass="54231">MNKNSISRRNVLQGMVLGVGVIGFDLVSSSWVTSASSGSIAYTPQIDGEFLTEEAILEAVADDYGHIISKRPVAVLKPASVEDIIKIIKFAFRNKIKVAARGQAHSLYGQSQVEAGIVIDTSTLNQIHSITSDRAEVDAGVLWSELLQATLEQELTPPVFTDYIELSVGGTLSVGGIGGTSYVNGVQVDNVLSLEVVTGKGKLKTCSREQNRDLFEAALAGVGQCCIIVKATIKLIPALERARVFSLFYDDLAIFIRDQRLLVDDERFSFLEGQVIADDNGGWRYLLEVASFYNQDTPPDNNTLLRGLNYIPDTQQIEDESYFDFINRLAPLVEQLKSIGVWSFPHPWLNLFVPNSAVESFVSGVVADLTLDDTGQGPVLLYPVKTKRFQLPLFRVPREEIVFLFAILRTAVPPEDAVVERMVADNRRLFEQNRQLGGDFYPIDAVPMTRKDWKQHFRPYWGKLVRAKRRYDPKKLLAPGLGIFSSR</sequence>
<dbReference type="EMBL" id="AP018227">
    <property type="protein sequence ID" value="BAY82139.1"/>
    <property type="molecule type" value="Genomic_DNA"/>
</dbReference>
<proteinExistence type="inferred from homology"/>
<comment type="similarity">
    <text evidence="2">Belongs to the oxygen-dependent FAD-linked oxidoreductase family.</text>
</comment>
<evidence type="ECO:0000256" key="5">
    <source>
        <dbReference type="ARBA" id="ARBA00023002"/>
    </source>
</evidence>
<dbReference type="SUPFAM" id="SSF55103">
    <property type="entry name" value="FAD-linked oxidases, C-terminal domain"/>
    <property type="match status" value="1"/>
</dbReference>
<dbReference type="InterPro" id="IPR015345">
    <property type="entry name" value="Cytokinin_DH_FAD/cytokin-bd"/>
</dbReference>
<keyword evidence="4" id="KW-0274">FAD</keyword>
<dbReference type="PROSITE" id="PS51318">
    <property type="entry name" value="TAT"/>
    <property type="match status" value="1"/>
</dbReference>
<dbReference type="InterPro" id="IPR016167">
    <property type="entry name" value="FAD-bd_PCMH_sub1"/>
</dbReference>
<dbReference type="InterPro" id="IPR016166">
    <property type="entry name" value="FAD-bd_PCMH"/>
</dbReference>
<dbReference type="InterPro" id="IPR016170">
    <property type="entry name" value="Cytok_DH_C_sf"/>
</dbReference>
<name>A0A1Z4LLR9_9CYAN</name>
<evidence type="ECO:0000256" key="3">
    <source>
        <dbReference type="ARBA" id="ARBA00022630"/>
    </source>
</evidence>
<dbReference type="GO" id="GO:0019139">
    <property type="term" value="F:cytokinin dehydrogenase activity"/>
    <property type="evidence" value="ECO:0007669"/>
    <property type="project" value="InterPro"/>
</dbReference>
<keyword evidence="8" id="KW-1185">Reference proteome</keyword>
<reference evidence="7 8" key="1">
    <citation type="submission" date="2017-06" db="EMBL/GenBank/DDBJ databases">
        <title>Genome sequencing of cyanobaciteial culture collection at National Institute for Environmental Studies (NIES).</title>
        <authorList>
            <person name="Hirose Y."/>
            <person name="Shimura Y."/>
            <person name="Fujisawa T."/>
            <person name="Nakamura Y."/>
            <person name="Kawachi M."/>
        </authorList>
    </citation>
    <scope>NUCLEOTIDE SEQUENCE [LARGE SCALE GENOMIC DNA]</scope>
    <source>
        <strain evidence="7 8">NIES-267</strain>
    </source>
</reference>
<dbReference type="Gene3D" id="3.40.462.10">
    <property type="entry name" value="FAD-linked oxidases, C-terminal domain"/>
    <property type="match status" value="1"/>
</dbReference>
<evidence type="ECO:0000256" key="2">
    <source>
        <dbReference type="ARBA" id="ARBA00005466"/>
    </source>
</evidence>
<dbReference type="Proteomes" id="UP000218418">
    <property type="component" value="Chromosome"/>
</dbReference>
<protein>
    <submittedName>
        <fullName evidence="7">Dehydrogenase containing FAD binding domain protein</fullName>
    </submittedName>
</protein>
<dbReference type="SUPFAM" id="SSF56176">
    <property type="entry name" value="FAD-binding/transporter-associated domain-like"/>
    <property type="match status" value="1"/>
</dbReference>
<feature type="domain" description="FAD-binding PCMH-type" evidence="6">
    <location>
        <begin position="68"/>
        <end position="238"/>
    </location>
</feature>
<dbReference type="AlphaFoldDB" id="A0A1Z4LLR9"/>
<keyword evidence="3" id="KW-0285">Flavoprotein</keyword>
<dbReference type="InterPro" id="IPR050432">
    <property type="entry name" value="FAD-linked_Oxidoreductases_BP"/>
</dbReference>
<keyword evidence="5" id="KW-0560">Oxidoreductase</keyword>
<dbReference type="Pfam" id="PF01565">
    <property type="entry name" value="FAD_binding_4"/>
    <property type="match status" value="1"/>
</dbReference>
<evidence type="ECO:0000313" key="8">
    <source>
        <dbReference type="Proteomes" id="UP000218418"/>
    </source>
</evidence>
<dbReference type="PANTHER" id="PTHR13878:SF53">
    <property type="entry name" value="CYTOKININ DEHYDROGENASE 6"/>
    <property type="match status" value="1"/>
</dbReference>
<dbReference type="Pfam" id="PF09265">
    <property type="entry name" value="Cytokin-bind"/>
    <property type="match status" value="1"/>
</dbReference>
<dbReference type="InterPro" id="IPR016169">
    <property type="entry name" value="FAD-bd_PCMH_sub2"/>
</dbReference>
<dbReference type="GO" id="GO:0071949">
    <property type="term" value="F:FAD binding"/>
    <property type="evidence" value="ECO:0007669"/>
    <property type="project" value="InterPro"/>
</dbReference>